<dbReference type="SUPFAM" id="SSF53335">
    <property type="entry name" value="S-adenosyl-L-methionine-dependent methyltransferases"/>
    <property type="match status" value="2"/>
</dbReference>
<evidence type="ECO:0000259" key="5">
    <source>
        <dbReference type="PROSITE" id="PS50075"/>
    </source>
</evidence>
<keyword evidence="7" id="KW-1185">Reference proteome</keyword>
<dbReference type="Gene3D" id="3.30.300.30">
    <property type="match status" value="2"/>
</dbReference>
<dbReference type="InterPro" id="IPR020806">
    <property type="entry name" value="PKS_PP-bd"/>
</dbReference>
<name>I3TWT3_TISMK</name>
<dbReference type="SUPFAM" id="SSF47336">
    <property type="entry name" value="ACP-like"/>
    <property type="match status" value="1"/>
</dbReference>
<dbReference type="NCBIfam" id="TIGR01733">
    <property type="entry name" value="AA-adenyl-dom"/>
    <property type="match status" value="1"/>
</dbReference>
<dbReference type="PROSITE" id="PS00012">
    <property type="entry name" value="PHOSPHOPANTETHEINE"/>
    <property type="match status" value="1"/>
</dbReference>
<dbReference type="Gene3D" id="3.40.50.12780">
    <property type="entry name" value="N-terminal domain of ligase-like"/>
    <property type="match status" value="1"/>
</dbReference>
<geneLocation type="plasmid" evidence="6 7">
    <name>pTM3</name>
</geneLocation>
<dbReference type="GO" id="GO:0043041">
    <property type="term" value="P:amino acid activation for nonribosomal peptide biosynthetic process"/>
    <property type="evidence" value="ECO:0007669"/>
    <property type="project" value="TreeGrafter"/>
</dbReference>
<dbReference type="HOGENOM" id="CLU_000022_2_13_5"/>
<dbReference type="InterPro" id="IPR023213">
    <property type="entry name" value="CAT-like_dom_sf"/>
</dbReference>
<dbReference type="Gene3D" id="3.30.559.30">
    <property type="entry name" value="Nonribosomal peptide synthetase, condensation domain"/>
    <property type="match status" value="1"/>
</dbReference>
<dbReference type="GO" id="GO:0005829">
    <property type="term" value="C:cytosol"/>
    <property type="evidence" value="ECO:0007669"/>
    <property type="project" value="TreeGrafter"/>
</dbReference>
<dbReference type="Pfam" id="PF00550">
    <property type="entry name" value="PP-binding"/>
    <property type="match status" value="1"/>
</dbReference>
<keyword evidence="4" id="KW-0677">Repeat</keyword>
<dbReference type="SMART" id="SM00823">
    <property type="entry name" value="PKS_PP"/>
    <property type="match status" value="1"/>
</dbReference>
<dbReference type="Gene3D" id="3.40.50.150">
    <property type="entry name" value="Vaccinia Virus protein VP39"/>
    <property type="match status" value="2"/>
</dbReference>
<dbReference type="PROSITE" id="PS00455">
    <property type="entry name" value="AMP_BINDING"/>
    <property type="match status" value="1"/>
</dbReference>
<dbReference type="InterPro" id="IPR029063">
    <property type="entry name" value="SAM-dependent_MTases_sf"/>
</dbReference>
<evidence type="ECO:0000256" key="4">
    <source>
        <dbReference type="ARBA" id="ARBA00022737"/>
    </source>
</evidence>
<gene>
    <name evidence="6" type="primary">didJ</name>
    <name evidence="6" type="ordered locus">TMO_c0611</name>
</gene>
<organism evidence="6 7">
    <name type="scientific">Tistrella mobilis (strain KA081020-065)</name>
    <dbReference type="NCBI Taxonomy" id="1110502"/>
    <lineage>
        <taxon>Bacteria</taxon>
        <taxon>Pseudomonadati</taxon>
        <taxon>Pseudomonadota</taxon>
        <taxon>Alphaproteobacteria</taxon>
        <taxon>Geminicoccales</taxon>
        <taxon>Geminicoccaceae</taxon>
        <taxon>Tistrella</taxon>
    </lineage>
</organism>
<dbReference type="PANTHER" id="PTHR45527:SF1">
    <property type="entry name" value="FATTY ACID SYNTHASE"/>
    <property type="match status" value="1"/>
</dbReference>
<dbReference type="Gene3D" id="3.40.50.1820">
    <property type="entry name" value="alpha/beta hydrolase"/>
    <property type="match status" value="1"/>
</dbReference>
<dbReference type="Pfam" id="PF00975">
    <property type="entry name" value="Thioesterase"/>
    <property type="match status" value="1"/>
</dbReference>
<dbReference type="Pfam" id="PF08242">
    <property type="entry name" value="Methyltransf_12"/>
    <property type="match status" value="1"/>
</dbReference>
<dbReference type="GO" id="GO:0009403">
    <property type="term" value="P:toxin biosynthetic process"/>
    <property type="evidence" value="ECO:0007669"/>
    <property type="project" value="UniProtKB-ARBA"/>
</dbReference>
<dbReference type="Gene3D" id="1.10.1200.10">
    <property type="entry name" value="ACP-like"/>
    <property type="match status" value="1"/>
</dbReference>
<dbReference type="SMART" id="SM00824">
    <property type="entry name" value="PKS_TE"/>
    <property type="match status" value="1"/>
</dbReference>
<dbReference type="PROSITE" id="PS50075">
    <property type="entry name" value="CARRIER"/>
    <property type="match status" value="1"/>
</dbReference>
<dbReference type="CDD" id="cd05930">
    <property type="entry name" value="A_NRPS"/>
    <property type="match status" value="1"/>
</dbReference>
<dbReference type="GO" id="GO:0003824">
    <property type="term" value="F:catalytic activity"/>
    <property type="evidence" value="ECO:0007669"/>
    <property type="project" value="InterPro"/>
</dbReference>
<dbReference type="InterPro" id="IPR042099">
    <property type="entry name" value="ANL_N_sf"/>
</dbReference>
<evidence type="ECO:0000256" key="1">
    <source>
        <dbReference type="ARBA" id="ARBA00001957"/>
    </source>
</evidence>
<dbReference type="KEGG" id="tmo:TMO_c0611"/>
<dbReference type="InterPro" id="IPR010071">
    <property type="entry name" value="AA_adenyl_dom"/>
</dbReference>
<dbReference type="Gene3D" id="3.30.559.10">
    <property type="entry name" value="Chloramphenicol acetyltransferase-like domain"/>
    <property type="match status" value="1"/>
</dbReference>
<dbReference type="InterPro" id="IPR013217">
    <property type="entry name" value="Methyltransf_12"/>
</dbReference>
<dbReference type="InterPro" id="IPR009081">
    <property type="entry name" value="PP-bd_ACP"/>
</dbReference>
<dbReference type="InterPro" id="IPR036736">
    <property type="entry name" value="ACP-like_sf"/>
</dbReference>
<protein>
    <submittedName>
        <fullName evidence="6">DidJ</fullName>
    </submittedName>
</protein>
<accession>I3TWT3</accession>
<dbReference type="SUPFAM" id="SSF52777">
    <property type="entry name" value="CoA-dependent acyltransferases"/>
    <property type="match status" value="2"/>
</dbReference>
<dbReference type="InterPro" id="IPR020802">
    <property type="entry name" value="TesA-like"/>
</dbReference>
<dbReference type="InterPro" id="IPR029058">
    <property type="entry name" value="AB_hydrolase_fold"/>
</dbReference>
<keyword evidence="2" id="KW-0596">Phosphopantetheine</keyword>
<dbReference type="InterPro" id="IPR000873">
    <property type="entry name" value="AMP-dep_synth/lig_dom"/>
</dbReference>
<comment type="cofactor">
    <cofactor evidence="1">
        <name>pantetheine 4'-phosphate</name>
        <dbReference type="ChEBI" id="CHEBI:47942"/>
    </cofactor>
</comment>
<dbReference type="EMBL" id="CP003239">
    <property type="protein sequence ID" value="AFK57221.1"/>
    <property type="molecule type" value="Genomic_DNA"/>
</dbReference>
<evidence type="ECO:0000256" key="3">
    <source>
        <dbReference type="ARBA" id="ARBA00022553"/>
    </source>
</evidence>
<proteinExistence type="predicted"/>
<feature type="domain" description="Carrier" evidence="5">
    <location>
        <begin position="1795"/>
        <end position="1870"/>
    </location>
</feature>
<dbReference type="Pfam" id="PF00501">
    <property type="entry name" value="AMP-binding"/>
    <property type="match status" value="1"/>
</dbReference>
<dbReference type="Pfam" id="PF00668">
    <property type="entry name" value="Condensation"/>
    <property type="match status" value="1"/>
</dbReference>
<evidence type="ECO:0000313" key="6">
    <source>
        <dbReference type="EMBL" id="AFK57221.1"/>
    </source>
</evidence>
<dbReference type="InterPro" id="IPR020845">
    <property type="entry name" value="AMP-binding_CS"/>
</dbReference>
<dbReference type="GO" id="GO:0031177">
    <property type="term" value="F:phosphopantetheine binding"/>
    <property type="evidence" value="ECO:0007669"/>
    <property type="project" value="InterPro"/>
</dbReference>
<dbReference type="SUPFAM" id="SSF56801">
    <property type="entry name" value="Acetyl-CoA synthetase-like"/>
    <property type="match status" value="1"/>
</dbReference>
<dbReference type="PANTHER" id="PTHR45527">
    <property type="entry name" value="NONRIBOSOMAL PEPTIDE SYNTHETASE"/>
    <property type="match status" value="1"/>
</dbReference>
<keyword evidence="3" id="KW-0597">Phosphoprotein</keyword>
<dbReference type="CDD" id="cd02440">
    <property type="entry name" value="AdoMet_MTases"/>
    <property type="match status" value="2"/>
</dbReference>
<dbReference type="InterPro" id="IPR006162">
    <property type="entry name" value="Ppantetheine_attach_site"/>
</dbReference>
<dbReference type="InterPro" id="IPR001242">
    <property type="entry name" value="Condensation_dom"/>
</dbReference>
<keyword evidence="6" id="KW-0614">Plasmid</keyword>
<evidence type="ECO:0000256" key="2">
    <source>
        <dbReference type="ARBA" id="ARBA00022450"/>
    </source>
</evidence>
<dbReference type="Proteomes" id="UP000005258">
    <property type="component" value="Plasmid pTM3"/>
</dbReference>
<dbReference type="PATRIC" id="fig|1110502.3.peg.5490"/>
<dbReference type="InterPro" id="IPR045851">
    <property type="entry name" value="AMP-bd_C_sf"/>
</dbReference>
<dbReference type="CDD" id="cd19531">
    <property type="entry name" value="LCL_NRPS-like"/>
    <property type="match status" value="1"/>
</dbReference>
<dbReference type="InterPro" id="IPR001031">
    <property type="entry name" value="Thioesterase"/>
</dbReference>
<evidence type="ECO:0000313" key="7">
    <source>
        <dbReference type="Proteomes" id="UP000005258"/>
    </source>
</evidence>
<dbReference type="SUPFAM" id="SSF53474">
    <property type="entry name" value="alpha/beta-Hydrolases"/>
    <property type="match status" value="1"/>
</dbReference>
<reference evidence="6 7" key="1">
    <citation type="journal article" date="2012" name="J. Am. Chem. Soc.">
        <title>Bacterial biosynthesis and maturation of the didemnin anti-cancer agents.</title>
        <authorList>
            <person name="Xu Y."/>
            <person name="Kersten R.D."/>
            <person name="Nam S.J."/>
            <person name="Lu L."/>
            <person name="Al-Suwailem A.M."/>
            <person name="Zheng H."/>
            <person name="Fenical W."/>
            <person name="Dorrestein P.C."/>
            <person name="Moore B.S."/>
            <person name="Qian P.Y."/>
        </authorList>
    </citation>
    <scope>NUCLEOTIDE SEQUENCE [LARGE SCALE GENOMIC DNA]</scope>
    <source>
        <strain evidence="6 7">KA081020-065</strain>
    </source>
</reference>
<sequence>MTDAPRPSAEALRAKLKTLSPEQRAALERRLAAAKAGAAATGTAIPRIPRDPAPAASFAQERLWFIDRLAPGTAAYNLPAVLRLAGALDHRALEDAIGRIVARHEALRTALVERDGRPVQLIAPPPAAWPIAVEDLSDCPAEMVTARVAAEAETPFDLAQPFKLRSRLLKLAADDHLLLITLHHVASDGWSLGVLTAEIGTHYAAARAGRETDLPPLACQYADFAAWQRGRLSGAALEREIDHWRRTLDGFVPGEFPTDRPRPAEQRFEGAVVSRRLPAALAAKVDAAARRHKATPFIILLAAFNALLARWSGEVDVSVGIPVANRTHPDLEALIGFFVNALVVRVPLDGDPTMDEIITRSRAAATTAYDHQDLPFERLVAELAPERDPSRPPLFRIAFAVQNAPRGSVTLAGLELRPFTAEITRTRMEMEWHVFERRDETGAAAGLDLVVAHATALFGRATVERLIDGFAVLLEAGLDRPETRLSALPVMTAAMERAVMTAGRGPAPEAIPAPDLSRVLAERLATDRVVVAEAGGPRLTGHQLQARVERMAAALAARGLAPETPVLLLMDRGIDQITATLAIWRAGLCQMPVDPAQPDARLAAMIAGGAPGLAISDPDGLARLSTLAPDLPRCGPADLNAEPRPLPAVHGDQLAWMIFTSGSTGTPKATLVTHGGALNTGFAQARMLGLGTEDRVAQLASPGFDAALSELLMALIAGAELMPVPAAVARDPLALGDFLAAERVTVATLTPTMLAAIGRDLPDLAVLLVAGEACPPELVRRFAPGRRMVNAYGPTECAVCATMAVGLDAEAGPPPIGSAIDGAELLILDPRGRPVPDGVAGELCIGGAGVGRGYAGRADLTAERFVPHPAPDRPGARLYRSGDLVRRRPDGALDYLGRIDTQIKLGGNRIEPGEIEAVLRADPDVADAVVDVIEMERPVAAAPADAGSGPAIALRPADALADGRRLELWPSIAEHFVYDETLYHAMTHDEARNAHYRAAIRAAVPGKVVVDIGTGADAILARLCVEAGAAKVYAVELLKASADAARATVRRLGLDDRIIVVEGDARRVTLPEPADICVSEIIGPIGGCEGSAVILNDVWRLLKPGAEMIPARTVSMVAGLELPAGFREAPGFSSLTAGYVRRIFEDRGGPFDLRLCLKGIGPDDLLTDAAVFEDLDHAGPVATESRHHVVLTTRRAGHLSGLTVWLKLEAARGRVMDTLGEICCWLPVFLPVFGEGRPVAAGSRIAMTITRTLHANGINPDFRLTGTIEMPDGTSEPFDWFSPNHGAEAGFRASPFYRRIFPETAVPDLPTPTASPATDRRLVAWVTPRGGADPEGDAALARDRVEEWRALYETAGPAAAETAADPTPETDPGDALFAGWNSSYTGRPIPVDEMRDWRDRTVAAIRRALPAGRPAHIAEIGCGAGLLLEPLAPAAASILGTDFSAATLAGLETRLAGHGWGHVRLERQEAADPLPIDRPVDLVVMNSVAQYFPAPAHLEKVLLRIGAALAGGGAAFLGDIRDHGLAEIFHASVLAFQSGGALPDRDSVARAVAADEELMLDPAWFHGLIGRIPGLAHVETLIKRGRGDNELVRYRYDVMAVFGPAPAAIRPEATLPWPGAEALAARLAGLTGALEVTDIPDARIADDTARGQRLGLVSATATGEPAHPDSLHEMGERLGRAVRLAPAASGIAGAMDALFDVPGLADDPLARGWMRSPVSRGRLANDPLARRRKSALADRLRRRAREVLPAAMVPQAVMVLDRLPLGASGKLDRARLPRPETAAGRHPARDPARALPADRLEAALLALWEELLGTAPIGVEDDFFALGGHSLLGVRLVAEVKARLGGTVPLDLLMRAGSVRAMAVHLKEAGDLADDGELADDGAGTGRLVPLRRDGSGAPLFCLPPGGGTVFCYGPLVDRLAPGRPVWGLQAAGVEPGETPHESLEEMAAAYLAAIRRIQPKGPYHLIGWSFGGHVAYQMAAMLEAAGEEVALLALLDTFPPEHVPRVDERYRREEAYLAYLAGLAGLAVAEDELAPLTSPARLRLVADRAVAAGALPARDAEGTVRRLLALTQISGRLAREATLPAYGGPLAMLRAAEALTPALEDLARRDPACGWGRHATGRLATATVPGRHDTMMTAPHVDRLATVIDHLLTQTVTETAAG</sequence>